<evidence type="ECO:0000313" key="3">
    <source>
        <dbReference type="Proteomes" id="UP001386437"/>
    </source>
</evidence>
<reference evidence="2 3" key="1">
    <citation type="journal article" date="2022" name="Arch. Microbiol.">
        <title>Paraburkholderia bengalensis sp. nov. isolated from roots of Oryza sativa, IR64.</title>
        <authorList>
            <person name="Nag P."/>
            <person name="Mondal N."/>
            <person name="Sarkar J."/>
            <person name="Das S."/>
        </authorList>
    </citation>
    <scope>NUCLEOTIDE SEQUENCE [LARGE SCALE GENOMIC DNA]</scope>
    <source>
        <strain evidence="2 3">IR64_4_BI</strain>
    </source>
</reference>
<feature type="region of interest" description="Disordered" evidence="1">
    <location>
        <begin position="1"/>
        <end position="21"/>
    </location>
</feature>
<evidence type="ECO:0000313" key="2">
    <source>
        <dbReference type="EMBL" id="MEI5996822.1"/>
    </source>
</evidence>
<name>A0ABU8IMJ8_9BURK</name>
<feature type="compositionally biased region" description="Low complexity" evidence="1">
    <location>
        <begin position="34"/>
        <end position="49"/>
    </location>
</feature>
<organism evidence="2 3">
    <name type="scientific">Paraburkholderia bengalensis</name>
    <dbReference type="NCBI Taxonomy" id="2747562"/>
    <lineage>
        <taxon>Bacteria</taxon>
        <taxon>Pseudomonadati</taxon>
        <taxon>Pseudomonadota</taxon>
        <taxon>Betaproteobacteria</taxon>
        <taxon>Burkholderiales</taxon>
        <taxon>Burkholderiaceae</taxon>
        <taxon>Paraburkholderia</taxon>
    </lineage>
</organism>
<comment type="caution">
    <text evidence="2">The sequence shown here is derived from an EMBL/GenBank/DDBJ whole genome shotgun (WGS) entry which is preliminary data.</text>
</comment>
<accession>A0ABU8IMJ8</accession>
<keyword evidence="3" id="KW-1185">Reference proteome</keyword>
<dbReference type="RefSeq" id="WP_336597224.1">
    <property type="nucleotide sequence ID" value="NZ_JACFYJ010000006.1"/>
</dbReference>
<evidence type="ECO:0000256" key="1">
    <source>
        <dbReference type="SAM" id="MobiDB-lite"/>
    </source>
</evidence>
<proteinExistence type="predicted"/>
<feature type="region of interest" description="Disordered" evidence="1">
    <location>
        <begin position="34"/>
        <end position="55"/>
    </location>
</feature>
<sequence>MSKKHPGFAAEQSKIARKEGIPMKNAGAILASAARKASPAAKKANPALKKVSKKK</sequence>
<dbReference type="Proteomes" id="UP001386437">
    <property type="component" value="Unassembled WGS sequence"/>
</dbReference>
<dbReference type="EMBL" id="JACFYJ010000006">
    <property type="protein sequence ID" value="MEI5996822.1"/>
    <property type="molecule type" value="Genomic_DNA"/>
</dbReference>
<gene>
    <name evidence="2" type="ORF">H3V53_06290</name>
</gene>
<protein>
    <submittedName>
        <fullName evidence="2">Uncharacterized protein</fullName>
    </submittedName>
</protein>